<dbReference type="Pfam" id="PF07872">
    <property type="entry name" value="DUF1659"/>
    <property type="match status" value="1"/>
</dbReference>
<evidence type="ECO:0000259" key="1">
    <source>
        <dbReference type="Pfam" id="PF07872"/>
    </source>
</evidence>
<comment type="caution">
    <text evidence="2">The sequence shown here is derived from an EMBL/GenBank/DDBJ whole genome shotgun (WGS) entry which is preliminary data.</text>
</comment>
<evidence type="ECO:0000313" key="4">
    <source>
        <dbReference type="Proteomes" id="UP000003675"/>
    </source>
</evidence>
<proteinExistence type="predicted"/>
<name>C8P9Z4_9LACO</name>
<dbReference type="eggNOG" id="ENOG5030AW8">
    <property type="taxonomic scope" value="Bacteria"/>
</dbReference>
<keyword evidence="5" id="KW-1185">Reference proteome</keyword>
<dbReference type="EMBL" id="ACLL01000067">
    <property type="protein sequence ID" value="EEW52716.1"/>
    <property type="molecule type" value="Genomic_DNA"/>
</dbReference>
<dbReference type="HOGENOM" id="CLU_194484_0_0_9"/>
<reference evidence="3 5" key="2">
    <citation type="journal article" date="2015" name="Genome Announc.">
        <title>Expanding the biotechnology potential of lactobacilli through comparative genomics of 213 strains and associated genera.</title>
        <authorList>
            <person name="Sun Z."/>
            <person name="Harris H.M."/>
            <person name="McCann A."/>
            <person name="Guo C."/>
            <person name="Argimon S."/>
            <person name="Zhang W."/>
            <person name="Yang X."/>
            <person name="Jeffery I.B."/>
            <person name="Cooney J.C."/>
            <person name="Kagawa T.F."/>
            <person name="Liu W."/>
            <person name="Song Y."/>
            <person name="Salvetti E."/>
            <person name="Wrobel A."/>
            <person name="Rasinkangas P."/>
            <person name="Parkhill J."/>
            <person name="Rea M.C."/>
            <person name="O'Sullivan O."/>
            <person name="Ritari J."/>
            <person name="Douillard F.P."/>
            <person name="Paul Ross R."/>
            <person name="Yang R."/>
            <person name="Briner A.E."/>
            <person name="Felis G.E."/>
            <person name="de Vos W.M."/>
            <person name="Barrangou R."/>
            <person name="Klaenhammer T.R."/>
            <person name="Caufield P.W."/>
            <person name="Cui Y."/>
            <person name="Zhang H."/>
            <person name="O'Toole P.W."/>
        </authorList>
    </citation>
    <scope>NUCLEOTIDE SEQUENCE [LARGE SCALE GENOMIC DNA]</scope>
    <source>
        <strain evidence="3 5">DSM 16041</strain>
    </source>
</reference>
<accession>C8P9Z4</accession>
<evidence type="ECO:0000313" key="5">
    <source>
        <dbReference type="Proteomes" id="UP000051883"/>
    </source>
</evidence>
<dbReference type="PATRIC" id="fig|525309.8.peg.591"/>
<dbReference type="STRING" id="525309.HMPREF0494_2138"/>
<dbReference type="Proteomes" id="UP000051883">
    <property type="component" value="Unassembled WGS sequence"/>
</dbReference>
<reference evidence="2 4" key="1">
    <citation type="submission" date="2009-09" db="EMBL/GenBank/DDBJ databases">
        <authorList>
            <person name="Qin X."/>
            <person name="Bachman B."/>
            <person name="Battles P."/>
            <person name="Bell A."/>
            <person name="Bess C."/>
            <person name="Bickham C."/>
            <person name="Chaboub L."/>
            <person name="Chen D."/>
            <person name="Coyle M."/>
            <person name="Deiros D.R."/>
            <person name="Dinh H."/>
            <person name="Forbes L."/>
            <person name="Fowler G."/>
            <person name="Francisco L."/>
            <person name="Fu Q."/>
            <person name="Gubbala S."/>
            <person name="Hale W."/>
            <person name="Han Y."/>
            <person name="Hemphill L."/>
            <person name="Highlander S.K."/>
            <person name="Hirani K."/>
            <person name="Hogues M."/>
            <person name="Jackson L."/>
            <person name="Jakkamsetti A."/>
            <person name="Javaid M."/>
            <person name="Jiang H."/>
            <person name="Korchina V."/>
            <person name="Kovar C."/>
            <person name="Lara F."/>
            <person name="Lee S."/>
            <person name="Mata R."/>
            <person name="Mathew T."/>
            <person name="Moen C."/>
            <person name="Morales K."/>
            <person name="Munidasa M."/>
            <person name="Nazareth L."/>
            <person name="Ngo R."/>
            <person name="Nguyen L."/>
            <person name="Okwuonu G."/>
            <person name="Ongeri F."/>
            <person name="Patil S."/>
            <person name="Petrosino J."/>
            <person name="Pham C."/>
            <person name="Pham P."/>
            <person name="Pu L.-L."/>
            <person name="Puazo M."/>
            <person name="Raj R."/>
            <person name="Reid J."/>
            <person name="Rouhana J."/>
            <person name="Saada N."/>
            <person name="Shang Y."/>
            <person name="Simmons D."/>
            <person name="Thornton R."/>
            <person name="Warren J."/>
            <person name="Weissenberger G."/>
            <person name="Zhang J."/>
            <person name="Zhang L."/>
            <person name="Zhou C."/>
            <person name="Zhu D."/>
            <person name="Muzny D."/>
            <person name="Worley K."/>
            <person name="Gibbs R."/>
        </authorList>
    </citation>
    <scope>NUCLEOTIDE SEQUENCE [LARGE SCALE GENOMIC DNA]</scope>
    <source>
        <strain evidence="2 4">DSM 16041</strain>
    </source>
</reference>
<organism evidence="2 4">
    <name type="scientific">Limosilactobacillus antri DSM 16041</name>
    <dbReference type="NCBI Taxonomy" id="525309"/>
    <lineage>
        <taxon>Bacteria</taxon>
        <taxon>Bacillati</taxon>
        <taxon>Bacillota</taxon>
        <taxon>Bacilli</taxon>
        <taxon>Lactobacillales</taxon>
        <taxon>Lactobacillaceae</taxon>
        <taxon>Limosilactobacillus</taxon>
    </lineage>
</organism>
<feature type="domain" description="DUF1659" evidence="1">
    <location>
        <begin position="18"/>
        <end position="80"/>
    </location>
</feature>
<dbReference type="InterPro" id="IPR012454">
    <property type="entry name" value="DUF1659"/>
</dbReference>
<dbReference type="Proteomes" id="UP000003675">
    <property type="component" value="Unassembled WGS sequence"/>
</dbReference>
<dbReference type="AlphaFoldDB" id="C8P9Z4"/>
<sequence>MITTYQNQTKGVLTMSNERQFKSAKLQVTLAGAKHPKGASHILNNAKQDLTAAQVASITAALETLTGEKCTGANIVTTEQFAIAQ</sequence>
<evidence type="ECO:0000313" key="3">
    <source>
        <dbReference type="EMBL" id="KRK59557.1"/>
    </source>
</evidence>
<dbReference type="EMBL" id="AZDK01000018">
    <property type="protein sequence ID" value="KRK59557.1"/>
    <property type="molecule type" value="Genomic_DNA"/>
</dbReference>
<gene>
    <name evidence="3" type="ORF">FC31_GL000577</name>
    <name evidence="2" type="ORF">HMPREF0494_2138</name>
</gene>
<protein>
    <recommendedName>
        <fullName evidence="1">DUF1659 domain-containing protein</fullName>
    </recommendedName>
</protein>
<evidence type="ECO:0000313" key="2">
    <source>
        <dbReference type="EMBL" id="EEW52716.1"/>
    </source>
</evidence>